<comment type="caution">
    <text evidence="6">The sequence shown here is derived from an EMBL/GenBank/DDBJ whole genome shotgun (WGS) entry which is preliminary data.</text>
</comment>
<feature type="domain" description="NodB homology" evidence="5">
    <location>
        <begin position="97"/>
        <end position="286"/>
    </location>
</feature>
<dbReference type="Gene3D" id="3.20.20.370">
    <property type="entry name" value="Glycoside hydrolase/deacetylase"/>
    <property type="match status" value="1"/>
</dbReference>
<dbReference type="InterPro" id="IPR011330">
    <property type="entry name" value="Glyco_hydro/deAcase_b/a-brl"/>
</dbReference>
<keyword evidence="2" id="KW-0378">Hydrolase</keyword>
<dbReference type="Pfam" id="PF01522">
    <property type="entry name" value="Polysacc_deac_1"/>
    <property type="match status" value="1"/>
</dbReference>
<reference evidence="6" key="1">
    <citation type="journal article" date="2020" name="Fungal Divers.">
        <title>Resolving the Mortierellaceae phylogeny through synthesis of multi-gene phylogenetics and phylogenomics.</title>
        <authorList>
            <person name="Vandepol N."/>
            <person name="Liber J."/>
            <person name="Desiro A."/>
            <person name="Na H."/>
            <person name="Kennedy M."/>
            <person name="Barry K."/>
            <person name="Grigoriev I.V."/>
            <person name="Miller A.N."/>
            <person name="O'Donnell K."/>
            <person name="Stajich J.E."/>
            <person name="Bonito G."/>
        </authorList>
    </citation>
    <scope>NUCLEOTIDE SEQUENCE</scope>
    <source>
        <strain evidence="6">CK1249</strain>
    </source>
</reference>
<gene>
    <name evidence="6" type="primary">CDA2_4</name>
    <name evidence="6" type="ORF">BGZ70_003358</name>
</gene>
<dbReference type="GO" id="GO:0046872">
    <property type="term" value="F:metal ion binding"/>
    <property type="evidence" value="ECO:0007669"/>
    <property type="project" value="UniProtKB-KW"/>
</dbReference>
<feature type="compositionally biased region" description="Low complexity" evidence="3">
    <location>
        <begin position="321"/>
        <end position="338"/>
    </location>
</feature>
<evidence type="ECO:0000256" key="1">
    <source>
        <dbReference type="ARBA" id="ARBA00022723"/>
    </source>
</evidence>
<dbReference type="Proteomes" id="UP000738359">
    <property type="component" value="Unassembled WGS sequence"/>
</dbReference>
<name>A0A9P6M5A0_MORAP</name>
<feature type="signal peptide" evidence="4">
    <location>
        <begin position="1"/>
        <end position="21"/>
    </location>
</feature>
<evidence type="ECO:0000256" key="4">
    <source>
        <dbReference type="SAM" id="SignalP"/>
    </source>
</evidence>
<dbReference type="GO" id="GO:0009272">
    <property type="term" value="P:fungal-type cell wall biogenesis"/>
    <property type="evidence" value="ECO:0007669"/>
    <property type="project" value="UniProtKB-ARBA"/>
</dbReference>
<dbReference type="PROSITE" id="PS51677">
    <property type="entry name" value="NODB"/>
    <property type="match status" value="1"/>
</dbReference>
<accession>A0A9P6M5A0</accession>
<dbReference type="EMBL" id="JAAAHY010000190">
    <property type="protein sequence ID" value="KAF9966079.1"/>
    <property type="molecule type" value="Genomic_DNA"/>
</dbReference>
<dbReference type="AlphaFoldDB" id="A0A9P6M5A0"/>
<dbReference type="GO" id="GO:0004099">
    <property type="term" value="F:chitin deacetylase activity"/>
    <property type="evidence" value="ECO:0007669"/>
    <property type="project" value="TreeGrafter"/>
</dbReference>
<feature type="chain" id="PRO_5040220071" evidence="4">
    <location>
        <begin position="22"/>
        <end position="364"/>
    </location>
</feature>
<proteinExistence type="predicted"/>
<dbReference type="InterPro" id="IPR050248">
    <property type="entry name" value="Polysacc_deacetylase_ArnD"/>
</dbReference>
<evidence type="ECO:0000256" key="3">
    <source>
        <dbReference type="SAM" id="MobiDB-lite"/>
    </source>
</evidence>
<feature type="region of interest" description="Disordered" evidence="3">
    <location>
        <begin position="299"/>
        <end position="338"/>
    </location>
</feature>
<dbReference type="GO" id="GO:0005975">
    <property type="term" value="P:carbohydrate metabolic process"/>
    <property type="evidence" value="ECO:0007669"/>
    <property type="project" value="InterPro"/>
</dbReference>
<dbReference type="InterPro" id="IPR002509">
    <property type="entry name" value="NODB_dom"/>
</dbReference>
<evidence type="ECO:0000313" key="7">
    <source>
        <dbReference type="Proteomes" id="UP000738359"/>
    </source>
</evidence>
<dbReference type="SUPFAM" id="SSF88713">
    <property type="entry name" value="Glycoside hydrolase/deacetylase"/>
    <property type="match status" value="1"/>
</dbReference>
<dbReference type="PANTHER" id="PTHR10587">
    <property type="entry name" value="GLYCOSYL TRANSFERASE-RELATED"/>
    <property type="match status" value="1"/>
</dbReference>
<dbReference type="PANTHER" id="PTHR10587:SF133">
    <property type="entry name" value="CHITIN DEACETYLASE 1-RELATED"/>
    <property type="match status" value="1"/>
</dbReference>
<keyword evidence="1" id="KW-0479">Metal-binding</keyword>
<keyword evidence="7" id="KW-1185">Reference proteome</keyword>
<evidence type="ECO:0000313" key="6">
    <source>
        <dbReference type="EMBL" id="KAF9966079.1"/>
    </source>
</evidence>
<organism evidence="6 7">
    <name type="scientific">Mortierella alpina</name>
    <name type="common">Oleaginous fungus</name>
    <name type="synonym">Mortierella renispora</name>
    <dbReference type="NCBI Taxonomy" id="64518"/>
    <lineage>
        <taxon>Eukaryota</taxon>
        <taxon>Fungi</taxon>
        <taxon>Fungi incertae sedis</taxon>
        <taxon>Mucoromycota</taxon>
        <taxon>Mortierellomycotina</taxon>
        <taxon>Mortierellomycetes</taxon>
        <taxon>Mortierellales</taxon>
        <taxon>Mortierellaceae</taxon>
        <taxon>Mortierella</taxon>
    </lineage>
</organism>
<keyword evidence="4" id="KW-0732">Signal</keyword>
<protein>
    <submittedName>
        <fullName evidence="6">Chitin deacetylase</fullName>
    </submittedName>
</protein>
<dbReference type="GO" id="GO:0016020">
    <property type="term" value="C:membrane"/>
    <property type="evidence" value="ECO:0007669"/>
    <property type="project" value="TreeGrafter"/>
</dbReference>
<evidence type="ECO:0000259" key="5">
    <source>
        <dbReference type="PROSITE" id="PS51677"/>
    </source>
</evidence>
<evidence type="ECO:0000256" key="2">
    <source>
        <dbReference type="ARBA" id="ARBA00022801"/>
    </source>
</evidence>
<dbReference type="OrthoDB" id="407355at2759"/>
<sequence>MVNFIASSFTIVVLSLAVVKAQAPIVIANFPTINEVPPTNTPQVQAWLKEIDLTGAPAIPPRVGAPPPCASPPLADECIWTCDGCAADDITVCGRPNTWGLTFDDGPSTATPTLLDYLKTNKVSASFFLIGSNVIQYPDIVKREVAEGHHLASHTWSHHALTTLTNEQIVAEMKWTEKAVMDATGLRLKYMRPPYGDINNRVRFVLRKLGYIPVDWTGDQFDTNDWRQPGMPEATVISTFTKSLDTYVNGTKAKGFYCLEHDVNQADVTVAQKLIPLGIARKINIASVAGCEKDAQPYQLGGTAPMPSLPGTKPTGGAGSPSGANPSGPTIINGGKTSGSAGQTAAAAGFVTAAVAAVAGAIFA</sequence>